<dbReference type="Proteomes" id="UP000528322">
    <property type="component" value="Unassembled WGS sequence"/>
</dbReference>
<proteinExistence type="predicted"/>
<name>A0A7W8DHJ7_9BACT</name>
<dbReference type="EMBL" id="JACHID010000012">
    <property type="protein sequence ID" value="MBB5022514.1"/>
    <property type="molecule type" value="Genomic_DNA"/>
</dbReference>
<dbReference type="AlphaFoldDB" id="A0A7W8DHJ7"/>
<gene>
    <name evidence="1" type="ORF">HNR37_001852</name>
</gene>
<comment type="caution">
    <text evidence="1">The sequence shown here is derived from an EMBL/GenBank/DDBJ whole genome shotgun (WGS) entry which is preliminary data.</text>
</comment>
<protein>
    <submittedName>
        <fullName evidence="1">Uncharacterized protein</fullName>
    </submittedName>
</protein>
<organism evidence="1 2">
    <name type="scientific">Desulfurispira natronophila</name>
    <dbReference type="NCBI Taxonomy" id="682562"/>
    <lineage>
        <taxon>Bacteria</taxon>
        <taxon>Pseudomonadati</taxon>
        <taxon>Chrysiogenota</taxon>
        <taxon>Chrysiogenia</taxon>
        <taxon>Chrysiogenales</taxon>
        <taxon>Chrysiogenaceae</taxon>
        <taxon>Desulfurispira</taxon>
    </lineage>
</organism>
<sequence>MGRVNSISRKSLLCERKQANCSDCIHRACHSEGNLNQSFQLLQALSESNCCGALQGLARSYQQDMLLPAEGARTS</sequence>
<accession>A0A7W8DHJ7</accession>
<evidence type="ECO:0000313" key="1">
    <source>
        <dbReference type="EMBL" id="MBB5022514.1"/>
    </source>
</evidence>
<reference evidence="1 2" key="1">
    <citation type="submission" date="2020-08" db="EMBL/GenBank/DDBJ databases">
        <title>Genomic Encyclopedia of Type Strains, Phase IV (KMG-IV): sequencing the most valuable type-strain genomes for metagenomic binning, comparative biology and taxonomic classification.</title>
        <authorList>
            <person name="Goeker M."/>
        </authorList>
    </citation>
    <scope>NUCLEOTIDE SEQUENCE [LARGE SCALE GENOMIC DNA]</scope>
    <source>
        <strain evidence="1 2">DSM 22071</strain>
    </source>
</reference>
<evidence type="ECO:0000313" key="2">
    <source>
        <dbReference type="Proteomes" id="UP000528322"/>
    </source>
</evidence>
<keyword evidence="2" id="KW-1185">Reference proteome</keyword>